<keyword evidence="4" id="KW-0949">S-adenosyl-L-methionine</keyword>
<dbReference type="GO" id="GO:0019354">
    <property type="term" value="P:siroheme biosynthetic process"/>
    <property type="evidence" value="ECO:0007669"/>
    <property type="project" value="InterPro"/>
</dbReference>
<evidence type="ECO:0000256" key="2">
    <source>
        <dbReference type="ARBA" id="ARBA00022603"/>
    </source>
</evidence>
<name>F2NR19_MARHT</name>
<evidence type="ECO:0000313" key="9">
    <source>
        <dbReference type="Proteomes" id="UP000007030"/>
    </source>
</evidence>
<feature type="domain" description="Tetrapyrrole methylase" evidence="7">
    <location>
        <begin position="3"/>
        <end position="211"/>
    </location>
</feature>
<dbReference type="AlphaFoldDB" id="F2NR19"/>
<dbReference type="NCBIfam" id="TIGR01469">
    <property type="entry name" value="cobA_cysG_Cterm"/>
    <property type="match status" value="1"/>
</dbReference>
<evidence type="ECO:0000256" key="4">
    <source>
        <dbReference type="ARBA" id="ARBA00022691"/>
    </source>
</evidence>
<dbReference type="FunFam" id="3.40.1010.10:FF:000001">
    <property type="entry name" value="Siroheme synthase"/>
    <property type="match status" value="1"/>
</dbReference>
<dbReference type="PROSITE" id="PS00840">
    <property type="entry name" value="SUMT_2"/>
    <property type="match status" value="1"/>
</dbReference>
<evidence type="ECO:0000256" key="5">
    <source>
        <dbReference type="ARBA" id="ARBA00023244"/>
    </source>
</evidence>
<organism evidence="8 9">
    <name type="scientific">Marinithermus hydrothermalis (strain DSM 14884 / JCM 11576 / T1)</name>
    <dbReference type="NCBI Taxonomy" id="869210"/>
    <lineage>
        <taxon>Bacteria</taxon>
        <taxon>Thermotogati</taxon>
        <taxon>Deinococcota</taxon>
        <taxon>Deinococci</taxon>
        <taxon>Thermales</taxon>
        <taxon>Thermaceae</taxon>
        <taxon>Marinithermus</taxon>
    </lineage>
</organism>
<dbReference type="Gene3D" id="3.30.950.10">
    <property type="entry name" value="Methyltransferase, Cobalt-precorrin-4 Transmethylase, Domain 2"/>
    <property type="match status" value="1"/>
</dbReference>
<dbReference type="HOGENOM" id="CLU_011276_7_0_0"/>
<dbReference type="PANTHER" id="PTHR45790">
    <property type="entry name" value="SIROHEME SYNTHASE-RELATED"/>
    <property type="match status" value="1"/>
</dbReference>
<keyword evidence="3 6" id="KW-0808">Transferase</keyword>
<gene>
    <name evidence="8" type="ordered locus">Marky_1866</name>
</gene>
<keyword evidence="9" id="KW-1185">Reference proteome</keyword>
<dbReference type="GO" id="GO:0032259">
    <property type="term" value="P:methylation"/>
    <property type="evidence" value="ECO:0007669"/>
    <property type="project" value="UniProtKB-KW"/>
</dbReference>
<evidence type="ECO:0000256" key="3">
    <source>
        <dbReference type="ARBA" id="ARBA00022679"/>
    </source>
</evidence>
<keyword evidence="5" id="KW-0627">Porphyrin biosynthesis</keyword>
<dbReference type="PROSITE" id="PS00839">
    <property type="entry name" value="SUMT_1"/>
    <property type="match status" value="1"/>
</dbReference>
<protein>
    <recommendedName>
        <fullName evidence="1">uroporphyrinogen-III C-methyltransferase</fullName>
        <ecNumber evidence="1">2.1.1.107</ecNumber>
    </recommendedName>
</protein>
<dbReference type="EC" id="2.1.1.107" evidence="1"/>
<dbReference type="eggNOG" id="COG0007">
    <property type="taxonomic scope" value="Bacteria"/>
</dbReference>
<dbReference type="Proteomes" id="UP000007030">
    <property type="component" value="Chromosome"/>
</dbReference>
<evidence type="ECO:0000313" key="8">
    <source>
        <dbReference type="EMBL" id="AEB12597.1"/>
    </source>
</evidence>
<dbReference type="KEGG" id="mhd:Marky_1866"/>
<reference evidence="8 9" key="1">
    <citation type="journal article" date="2012" name="Stand. Genomic Sci.">
        <title>Complete genome sequence of the aerobic, heterotroph Marinithermus hydrothermalis type strain (T1(T)) from a deep-sea hydrothermal vent chimney.</title>
        <authorList>
            <person name="Copeland A."/>
            <person name="Gu W."/>
            <person name="Yasawong M."/>
            <person name="Lapidus A."/>
            <person name="Lucas S."/>
            <person name="Deshpande S."/>
            <person name="Pagani I."/>
            <person name="Tapia R."/>
            <person name="Cheng J.F."/>
            <person name="Goodwin L.A."/>
            <person name="Pitluck S."/>
            <person name="Liolios K."/>
            <person name="Ivanova N."/>
            <person name="Mavromatis K."/>
            <person name="Mikhailova N."/>
            <person name="Pati A."/>
            <person name="Chen A."/>
            <person name="Palaniappan K."/>
            <person name="Land M."/>
            <person name="Pan C."/>
            <person name="Brambilla E.M."/>
            <person name="Rohde M."/>
            <person name="Tindall B.J."/>
            <person name="Sikorski J."/>
            <person name="Goker M."/>
            <person name="Detter J.C."/>
            <person name="Bristow J."/>
            <person name="Eisen J.A."/>
            <person name="Markowitz V."/>
            <person name="Hugenholtz P."/>
            <person name="Kyrpides N.C."/>
            <person name="Klenk H.P."/>
            <person name="Woyke T."/>
        </authorList>
    </citation>
    <scope>NUCLEOTIDE SEQUENCE [LARGE SCALE GENOMIC DNA]</scope>
    <source>
        <strain evidence="9">DSM 14884 / JCM 11576 / T1</strain>
    </source>
</reference>
<dbReference type="PANTHER" id="PTHR45790:SF3">
    <property type="entry name" value="S-ADENOSYL-L-METHIONINE-DEPENDENT UROPORPHYRINOGEN III METHYLTRANSFERASE, CHLOROPLASTIC"/>
    <property type="match status" value="1"/>
</dbReference>
<dbReference type="Gene3D" id="3.40.1010.10">
    <property type="entry name" value="Cobalt-precorrin-4 Transmethylase, Domain 1"/>
    <property type="match status" value="1"/>
</dbReference>
<dbReference type="STRING" id="869210.Marky_1866"/>
<evidence type="ECO:0000259" key="7">
    <source>
        <dbReference type="Pfam" id="PF00590"/>
    </source>
</evidence>
<dbReference type="InterPro" id="IPR014776">
    <property type="entry name" value="4pyrrole_Mease_sub2"/>
</dbReference>
<dbReference type="GO" id="GO:0004851">
    <property type="term" value="F:uroporphyrin-III C-methyltransferase activity"/>
    <property type="evidence" value="ECO:0007669"/>
    <property type="project" value="UniProtKB-EC"/>
</dbReference>
<evidence type="ECO:0000256" key="6">
    <source>
        <dbReference type="RuleBase" id="RU003960"/>
    </source>
</evidence>
<dbReference type="InterPro" id="IPR014777">
    <property type="entry name" value="4pyrrole_Mease_sub1"/>
</dbReference>
<dbReference type="SUPFAM" id="SSF53790">
    <property type="entry name" value="Tetrapyrrole methylase"/>
    <property type="match status" value="1"/>
</dbReference>
<dbReference type="Pfam" id="PF00590">
    <property type="entry name" value="TP_methylase"/>
    <property type="match status" value="1"/>
</dbReference>
<dbReference type="NCBIfam" id="NF004790">
    <property type="entry name" value="PRK06136.1"/>
    <property type="match status" value="1"/>
</dbReference>
<dbReference type="InterPro" id="IPR003043">
    <property type="entry name" value="Uropor_MeTrfase_CS"/>
</dbReference>
<dbReference type="CDD" id="cd11642">
    <property type="entry name" value="SUMT"/>
    <property type="match status" value="1"/>
</dbReference>
<proteinExistence type="inferred from homology"/>
<dbReference type="InterPro" id="IPR000878">
    <property type="entry name" value="4pyrrol_Mease"/>
</dbReference>
<dbReference type="InterPro" id="IPR006366">
    <property type="entry name" value="CobA/CysG_C"/>
</dbReference>
<keyword evidence="2 6" id="KW-0489">Methyltransferase</keyword>
<dbReference type="InterPro" id="IPR035996">
    <property type="entry name" value="4pyrrol_Methylase_sf"/>
</dbReference>
<dbReference type="RefSeq" id="WP_013704643.1">
    <property type="nucleotide sequence ID" value="NC_015387.1"/>
</dbReference>
<dbReference type="EMBL" id="CP002630">
    <property type="protein sequence ID" value="AEB12597.1"/>
    <property type="molecule type" value="Genomic_DNA"/>
</dbReference>
<dbReference type="OrthoDB" id="9815856at2"/>
<comment type="similarity">
    <text evidence="6">Belongs to the precorrin methyltransferase family.</text>
</comment>
<dbReference type="InterPro" id="IPR050161">
    <property type="entry name" value="Siro_Cobalamin_biosynth"/>
</dbReference>
<accession>F2NR19</accession>
<sequence>MSKVYIVGAGPGDPELLTLKAVRVLQQADVVLYDRLVAPAVLEWAPPTAERVPVGKRYGEQERVQREIYRLMLEHARAGRAVVRLKGGDPFVFGRGGEEWRYLAAHGVTVEVVPGVTSALAVPGLAGIPLTFRGVSRGFVVVTGHGAGGAPFDARRYAGVETLVILMGVRRRAEIARALIAAGRAPAEPVAFVERGSTPEARVVITTLAAVAAHRVAVAPPAVFVVGPVVALRDQLMREETEVNAC</sequence>
<evidence type="ECO:0000256" key="1">
    <source>
        <dbReference type="ARBA" id="ARBA00012162"/>
    </source>
</evidence>